<feature type="compositionally biased region" description="Low complexity" evidence="7">
    <location>
        <begin position="8"/>
        <end position="18"/>
    </location>
</feature>
<reference evidence="10 11" key="1">
    <citation type="submission" date="2018-08" db="EMBL/GenBank/DDBJ databases">
        <title>Diversity &amp; Physiological Properties of Lignin-Decomposing Actinobacteria from Soil.</title>
        <authorList>
            <person name="Roh S.G."/>
            <person name="Kim S.B."/>
        </authorList>
    </citation>
    <scope>NUCLEOTIDE SEQUENCE [LARGE SCALE GENOMIC DNA]</scope>
    <source>
        <strain evidence="10 11">MMS17-GH009</strain>
    </source>
</reference>
<evidence type="ECO:0000259" key="9">
    <source>
        <dbReference type="PROSITE" id="PS50850"/>
    </source>
</evidence>
<dbReference type="GO" id="GO:0022857">
    <property type="term" value="F:transmembrane transporter activity"/>
    <property type="evidence" value="ECO:0007669"/>
    <property type="project" value="InterPro"/>
</dbReference>
<proteinExistence type="predicted"/>
<feature type="transmembrane region" description="Helical" evidence="8">
    <location>
        <begin position="385"/>
        <end position="403"/>
    </location>
</feature>
<protein>
    <submittedName>
        <fullName evidence="10">MFS transporter</fullName>
    </submittedName>
</protein>
<dbReference type="PROSITE" id="PS00216">
    <property type="entry name" value="SUGAR_TRANSPORT_1"/>
    <property type="match status" value="1"/>
</dbReference>
<dbReference type="PROSITE" id="PS50850">
    <property type="entry name" value="MFS"/>
    <property type="match status" value="1"/>
</dbReference>
<name>A0A373A3N2_9ACTN</name>
<dbReference type="PANTHER" id="PTHR23517">
    <property type="entry name" value="RESISTANCE PROTEIN MDTM, PUTATIVE-RELATED-RELATED"/>
    <property type="match status" value="1"/>
</dbReference>
<feature type="region of interest" description="Disordered" evidence="7">
    <location>
        <begin position="1"/>
        <end position="22"/>
    </location>
</feature>
<keyword evidence="11" id="KW-1185">Reference proteome</keyword>
<dbReference type="InterPro" id="IPR005829">
    <property type="entry name" value="Sugar_transporter_CS"/>
</dbReference>
<keyword evidence="6 8" id="KW-0472">Membrane</keyword>
<feature type="transmembrane region" description="Helical" evidence="8">
    <location>
        <begin position="292"/>
        <end position="314"/>
    </location>
</feature>
<evidence type="ECO:0000313" key="10">
    <source>
        <dbReference type="EMBL" id="RGD62671.1"/>
    </source>
</evidence>
<feature type="transmembrane region" description="Helical" evidence="8">
    <location>
        <begin position="234"/>
        <end position="256"/>
    </location>
</feature>
<dbReference type="SUPFAM" id="SSF103473">
    <property type="entry name" value="MFS general substrate transporter"/>
    <property type="match status" value="1"/>
</dbReference>
<sequence>MPAPPTAPAAGTAATPGAGAPGGRRRIGTWAVALAFWAVTAGTTVPTPLYPLYERAFGFSPLVVTVAFAVYALAVVAGLLALGGLSDRYGRRPVAAAALLTALAAAVVFLLAENLAALLVGRVLSGLAAALITGTATAHLAELAPADGRFRAGRLALAANMGGLACGPLLAAVLADTTDWPLRAVWVAAAALLTAALAALAVAPETVTPRERGTGSVARAPRVPTALRREFRHAALAAGAGFAVLGVLTAVTGLFLTEVAHLHDLLATAATVSLAFACTGTGQLLAARLGRAALPAACAGLIVAAGLIAAAVAASSLLPLLGAALTVGLATGVAVGHGIALIGARTAPGTRSRTVSAFFAALYTMLALPAVGVGALIGAVGLRTATTVFAAAVAALAAAVLLTQREPARR</sequence>
<feature type="transmembrane region" description="Helical" evidence="8">
    <location>
        <begin position="124"/>
        <end position="143"/>
    </location>
</feature>
<feature type="transmembrane region" description="Helical" evidence="8">
    <location>
        <begin position="59"/>
        <end position="82"/>
    </location>
</feature>
<comment type="caution">
    <text evidence="10">The sequence shown here is derived from an EMBL/GenBank/DDBJ whole genome shotgun (WGS) entry which is preliminary data.</text>
</comment>
<gene>
    <name evidence="10" type="ORF">DR950_05405</name>
</gene>
<evidence type="ECO:0000256" key="7">
    <source>
        <dbReference type="SAM" id="MobiDB-lite"/>
    </source>
</evidence>
<evidence type="ECO:0000256" key="1">
    <source>
        <dbReference type="ARBA" id="ARBA00004651"/>
    </source>
</evidence>
<comment type="subcellular location">
    <subcellularLocation>
        <location evidence="1">Cell membrane</location>
        <topology evidence="1">Multi-pass membrane protein</topology>
    </subcellularLocation>
</comment>
<evidence type="ECO:0000256" key="2">
    <source>
        <dbReference type="ARBA" id="ARBA00022448"/>
    </source>
</evidence>
<keyword evidence="4 8" id="KW-0812">Transmembrane</keyword>
<evidence type="ECO:0000256" key="4">
    <source>
        <dbReference type="ARBA" id="ARBA00022692"/>
    </source>
</evidence>
<dbReference type="PANTHER" id="PTHR23517:SF13">
    <property type="entry name" value="MAJOR FACILITATOR SUPERFAMILY MFS_1"/>
    <property type="match status" value="1"/>
</dbReference>
<dbReference type="InterPro" id="IPR036259">
    <property type="entry name" value="MFS_trans_sf"/>
</dbReference>
<dbReference type="Proteomes" id="UP000263377">
    <property type="component" value="Unassembled WGS sequence"/>
</dbReference>
<dbReference type="InterPro" id="IPR011701">
    <property type="entry name" value="MFS"/>
</dbReference>
<evidence type="ECO:0000256" key="5">
    <source>
        <dbReference type="ARBA" id="ARBA00022989"/>
    </source>
</evidence>
<keyword evidence="2" id="KW-0813">Transport</keyword>
<dbReference type="Gene3D" id="1.20.1250.20">
    <property type="entry name" value="MFS general substrate transporter like domains"/>
    <property type="match status" value="1"/>
</dbReference>
<dbReference type="GO" id="GO:0005886">
    <property type="term" value="C:plasma membrane"/>
    <property type="evidence" value="ECO:0007669"/>
    <property type="project" value="UniProtKB-SubCell"/>
</dbReference>
<organism evidence="10 11">
    <name type="scientific">Kitasatospora xanthocidica</name>
    <dbReference type="NCBI Taxonomy" id="83382"/>
    <lineage>
        <taxon>Bacteria</taxon>
        <taxon>Bacillati</taxon>
        <taxon>Actinomycetota</taxon>
        <taxon>Actinomycetes</taxon>
        <taxon>Kitasatosporales</taxon>
        <taxon>Streptomycetaceae</taxon>
        <taxon>Kitasatospora</taxon>
    </lineage>
</organism>
<feature type="transmembrane region" description="Helical" evidence="8">
    <location>
        <begin position="155"/>
        <end position="174"/>
    </location>
</feature>
<dbReference type="InterPro" id="IPR020846">
    <property type="entry name" value="MFS_dom"/>
</dbReference>
<feature type="transmembrane region" description="Helical" evidence="8">
    <location>
        <begin position="180"/>
        <end position="203"/>
    </location>
</feature>
<feature type="transmembrane region" description="Helical" evidence="8">
    <location>
        <begin position="355"/>
        <end position="379"/>
    </location>
</feature>
<evidence type="ECO:0000256" key="3">
    <source>
        <dbReference type="ARBA" id="ARBA00022475"/>
    </source>
</evidence>
<dbReference type="Pfam" id="PF07690">
    <property type="entry name" value="MFS_1"/>
    <property type="match status" value="1"/>
</dbReference>
<feature type="transmembrane region" description="Helical" evidence="8">
    <location>
        <begin position="94"/>
        <end position="112"/>
    </location>
</feature>
<dbReference type="AlphaFoldDB" id="A0A373A3N2"/>
<evidence type="ECO:0000313" key="11">
    <source>
        <dbReference type="Proteomes" id="UP000263377"/>
    </source>
</evidence>
<keyword evidence="5 8" id="KW-1133">Transmembrane helix</keyword>
<evidence type="ECO:0000256" key="6">
    <source>
        <dbReference type="ARBA" id="ARBA00023136"/>
    </source>
</evidence>
<feature type="domain" description="Major facilitator superfamily (MFS) profile" evidence="9">
    <location>
        <begin position="28"/>
        <end position="409"/>
    </location>
</feature>
<dbReference type="InterPro" id="IPR050171">
    <property type="entry name" value="MFS_Transporters"/>
</dbReference>
<dbReference type="EMBL" id="QVIG01000001">
    <property type="protein sequence ID" value="RGD62671.1"/>
    <property type="molecule type" value="Genomic_DNA"/>
</dbReference>
<evidence type="ECO:0000256" key="8">
    <source>
        <dbReference type="SAM" id="Phobius"/>
    </source>
</evidence>
<feature type="transmembrane region" description="Helical" evidence="8">
    <location>
        <begin position="30"/>
        <end position="53"/>
    </location>
</feature>
<feature type="transmembrane region" description="Helical" evidence="8">
    <location>
        <begin position="262"/>
        <end position="285"/>
    </location>
</feature>
<accession>A0A373A3N2</accession>
<keyword evidence="3" id="KW-1003">Cell membrane</keyword>
<feature type="transmembrane region" description="Helical" evidence="8">
    <location>
        <begin position="320"/>
        <end position="343"/>
    </location>
</feature>